<comment type="caution">
    <text evidence="2">The sequence shown here is derived from an EMBL/GenBank/DDBJ whole genome shotgun (WGS) entry which is preliminary data.</text>
</comment>
<keyword evidence="1" id="KW-1133">Transmembrane helix</keyword>
<evidence type="ECO:0000313" key="2">
    <source>
        <dbReference type="EMBL" id="GAA4334569.1"/>
    </source>
</evidence>
<keyword evidence="3" id="KW-1185">Reference proteome</keyword>
<sequence length="57" mass="5826">MNAIQKFLRDEQGATAIEYGLIAGLIAVVIIGVLTGLGNKLNVLLGKISTALNSAGT</sequence>
<accession>A0ABP8H5K3</accession>
<dbReference type="RefSeq" id="WP_345250296.1">
    <property type="nucleotide sequence ID" value="NZ_BAABFO010000012.1"/>
</dbReference>
<evidence type="ECO:0000313" key="3">
    <source>
        <dbReference type="Proteomes" id="UP001501671"/>
    </source>
</evidence>
<dbReference type="Pfam" id="PF04964">
    <property type="entry name" value="Flp_Fap"/>
    <property type="match status" value="1"/>
</dbReference>
<protein>
    <recommendedName>
        <fullName evidence="4">Flp family type IVb pilin</fullName>
    </recommendedName>
</protein>
<proteinExistence type="predicted"/>
<reference evidence="3" key="1">
    <citation type="journal article" date="2019" name="Int. J. Syst. Evol. Microbiol.">
        <title>The Global Catalogue of Microorganisms (GCM) 10K type strain sequencing project: providing services to taxonomists for standard genome sequencing and annotation.</title>
        <authorList>
            <consortium name="The Broad Institute Genomics Platform"/>
            <consortium name="The Broad Institute Genome Sequencing Center for Infectious Disease"/>
            <person name="Wu L."/>
            <person name="Ma J."/>
        </authorList>
    </citation>
    <scope>NUCLEOTIDE SEQUENCE [LARGE SCALE GENOMIC DNA]</scope>
    <source>
        <strain evidence="3">JCM 17666</strain>
    </source>
</reference>
<evidence type="ECO:0008006" key="4">
    <source>
        <dbReference type="Google" id="ProtNLM"/>
    </source>
</evidence>
<name>A0ABP8H5K3_9BURK</name>
<keyword evidence="1" id="KW-0812">Transmembrane</keyword>
<keyword evidence="1" id="KW-0472">Membrane</keyword>
<dbReference type="InterPro" id="IPR007047">
    <property type="entry name" value="Flp_Fap"/>
</dbReference>
<dbReference type="Proteomes" id="UP001501671">
    <property type="component" value="Unassembled WGS sequence"/>
</dbReference>
<organism evidence="2 3">
    <name type="scientific">Pigmentiphaga soli</name>
    <dbReference type="NCBI Taxonomy" id="1007095"/>
    <lineage>
        <taxon>Bacteria</taxon>
        <taxon>Pseudomonadati</taxon>
        <taxon>Pseudomonadota</taxon>
        <taxon>Betaproteobacteria</taxon>
        <taxon>Burkholderiales</taxon>
        <taxon>Alcaligenaceae</taxon>
        <taxon>Pigmentiphaga</taxon>
    </lineage>
</organism>
<feature type="transmembrane region" description="Helical" evidence="1">
    <location>
        <begin position="16"/>
        <end position="37"/>
    </location>
</feature>
<gene>
    <name evidence="2" type="ORF">GCM10023144_26960</name>
</gene>
<dbReference type="EMBL" id="BAABFO010000012">
    <property type="protein sequence ID" value="GAA4334569.1"/>
    <property type="molecule type" value="Genomic_DNA"/>
</dbReference>
<evidence type="ECO:0000256" key="1">
    <source>
        <dbReference type="SAM" id="Phobius"/>
    </source>
</evidence>